<evidence type="ECO:0000259" key="2">
    <source>
        <dbReference type="Pfam" id="PF24626"/>
    </source>
</evidence>
<accession>A0A5N5GGA3</accession>
<feature type="domain" description="Chromo" evidence="1">
    <location>
        <begin position="128"/>
        <end position="170"/>
    </location>
</feature>
<protein>
    <submittedName>
        <fullName evidence="3">Uncharacterized protein</fullName>
    </submittedName>
</protein>
<feature type="domain" description="Tf2-1-like SH3-like" evidence="2">
    <location>
        <begin position="37"/>
        <end position="101"/>
    </location>
</feature>
<dbReference type="OrthoDB" id="1164800at2759"/>
<keyword evidence="4" id="KW-1185">Reference proteome</keyword>
<evidence type="ECO:0000259" key="1">
    <source>
        <dbReference type="Pfam" id="PF00385"/>
    </source>
</evidence>
<dbReference type="Pfam" id="PF24626">
    <property type="entry name" value="SH3_Tf2-1"/>
    <property type="match status" value="1"/>
</dbReference>
<gene>
    <name evidence="3" type="ORF">D8674_034828</name>
</gene>
<dbReference type="Gene3D" id="2.40.50.40">
    <property type="match status" value="1"/>
</dbReference>
<dbReference type="InterPro" id="IPR056924">
    <property type="entry name" value="SH3_Tf2-1"/>
</dbReference>
<organism evidence="3 4">
    <name type="scientific">Pyrus ussuriensis x Pyrus communis</name>
    <dbReference type="NCBI Taxonomy" id="2448454"/>
    <lineage>
        <taxon>Eukaryota</taxon>
        <taxon>Viridiplantae</taxon>
        <taxon>Streptophyta</taxon>
        <taxon>Embryophyta</taxon>
        <taxon>Tracheophyta</taxon>
        <taxon>Spermatophyta</taxon>
        <taxon>Magnoliopsida</taxon>
        <taxon>eudicotyledons</taxon>
        <taxon>Gunneridae</taxon>
        <taxon>Pentapetalae</taxon>
        <taxon>rosids</taxon>
        <taxon>fabids</taxon>
        <taxon>Rosales</taxon>
        <taxon>Rosaceae</taxon>
        <taxon>Amygdaloideae</taxon>
        <taxon>Maleae</taxon>
        <taxon>Pyrus</taxon>
    </lineage>
</organism>
<dbReference type="EMBL" id="SMOL01000458">
    <property type="protein sequence ID" value="KAB2612512.1"/>
    <property type="molecule type" value="Genomic_DNA"/>
</dbReference>
<proteinExistence type="predicted"/>
<reference evidence="4" key="2">
    <citation type="submission" date="2019-10" db="EMBL/GenBank/DDBJ databases">
        <title>A de novo genome assembly of a pear dwarfing rootstock.</title>
        <authorList>
            <person name="Wang F."/>
            <person name="Wang J."/>
            <person name="Li S."/>
            <person name="Zhang Y."/>
            <person name="Fang M."/>
            <person name="Ma L."/>
            <person name="Zhao Y."/>
            <person name="Jiang S."/>
        </authorList>
    </citation>
    <scope>NUCLEOTIDE SEQUENCE [LARGE SCALE GENOMIC DNA]</scope>
</reference>
<evidence type="ECO:0000313" key="4">
    <source>
        <dbReference type="Proteomes" id="UP000327157"/>
    </source>
</evidence>
<dbReference type="AlphaFoldDB" id="A0A5N5GGA3"/>
<dbReference type="PANTHER" id="PTHR46148">
    <property type="entry name" value="CHROMO DOMAIN-CONTAINING PROTEIN"/>
    <property type="match status" value="1"/>
</dbReference>
<dbReference type="Pfam" id="PF00385">
    <property type="entry name" value="Chromo"/>
    <property type="match status" value="1"/>
</dbReference>
<dbReference type="InterPro" id="IPR023780">
    <property type="entry name" value="Chromo_domain"/>
</dbReference>
<name>A0A5N5GGA3_9ROSA</name>
<reference evidence="3 4" key="1">
    <citation type="submission" date="2019-09" db="EMBL/GenBank/DDBJ databases">
        <authorList>
            <person name="Ou C."/>
        </authorList>
    </citation>
    <scope>NUCLEOTIDE SEQUENCE [LARGE SCALE GENOMIC DNA]</scope>
    <source>
        <strain evidence="3">S2</strain>
        <tissue evidence="3">Leaf</tissue>
    </source>
</reference>
<dbReference type="Proteomes" id="UP000327157">
    <property type="component" value="Chromosome 9"/>
</dbReference>
<evidence type="ECO:0000313" key="3">
    <source>
        <dbReference type="EMBL" id="KAB2612512.1"/>
    </source>
</evidence>
<dbReference type="PANTHER" id="PTHR46148:SF52">
    <property type="entry name" value="OS04G0603800 PROTEIN"/>
    <property type="match status" value="1"/>
</dbReference>
<sequence length="173" mass="20012">MAKDKLLAMPKTNLLVAQNRMKAQADKHRMEKVFEVGDLVYLKLVHYQLQSLAAYAYHKLHPWFYGPCEVLERIRSVAYKHKLLTDSKIHHVFHVSCLKKHLGPGVSPLSVLPVVTKDGLQSQEPMLILQRRVYKMGNAVGVQLLVQWKNNKEEDATWEDYDESVKKFPDFSL</sequence>
<dbReference type="SUPFAM" id="SSF54160">
    <property type="entry name" value="Chromo domain-like"/>
    <property type="match status" value="1"/>
</dbReference>
<comment type="caution">
    <text evidence="3">The sequence shown here is derived from an EMBL/GenBank/DDBJ whole genome shotgun (WGS) entry which is preliminary data.</text>
</comment>
<dbReference type="InterPro" id="IPR016197">
    <property type="entry name" value="Chromo-like_dom_sf"/>
</dbReference>
<reference evidence="3 4" key="3">
    <citation type="submission" date="2019-11" db="EMBL/GenBank/DDBJ databases">
        <title>A de novo genome assembly of a pear dwarfing rootstock.</title>
        <authorList>
            <person name="Wang F."/>
            <person name="Wang J."/>
            <person name="Li S."/>
            <person name="Zhang Y."/>
            <person name="Fang M."/>
            <person name="Ma L."/>
            <person name="Zhao Y."/>
            <person name="Jiang S."/>
        </authorList>
    </citation>
    <scope>NUCLEOTIDE SEQUENCE [LARGE SCALE GENOMIC DNA]</scope>
    <source>
        <strain evidence="3">S2</strain>
        <tissue evidence="3">Leaf</tissue>
    </source>
</reference>